<organism evidence="1 2">
    <name type="scientific">Sphingobacterium mizutaii</name>
    <dbReference type="NCBI Taxonomy" id="1010"/>
    <lineage>
        <taxon>Bacteria</taxon>
        <taxon>Pseudomonadati</taxon>
        <taxon>Bacteroidota</taxon>
        <taxon>Sphingobacteriia</taxon>
        <taxon>Sphingobacteriales</taxon>
        <taxon>Sphingobacteriaceae</taxon>
        <taxon>Sphingobacterium</taxon>
    </lineage>
</organism>
<reference evidence="1 2" key="1">
    <citation type="submission" date="2017-06" db="EMBL/GenBank/DDBJ databases">
        <authorList>
            <consortium name="Pathogen Informatics"/>
        </authorList>
    </citation>
    <scope>NUCLEOTIDE SEQUENCE [LARGE SCALE GENOMIC DNA]</scope>
    <source>
        <strain evidence="1 2">NCTC12149</strain>
    </source>
</reference>
<dbReference type="RefSeq" id="WP_139185396.1">
    <property type="nucleotide sequence ID" value="NZ_FNGK01000001.1"/>
</dbReference>
<evidence type="ECO:0000313" key="2">
    <source>
        <dbReference type="Proteomes" id="UP000215355"/>
    </source>
</evidence>
<dbReference type="EMBL" id="LT906468">
    <property type="protein sequence ID" value="SNV46172.1"/>
    <property type="molecule type" value="Genomic_DNA"/>
</dbReference>
<proteinExistence type="predicted"/>
<gene>
    <name evidence="1" type="ORF">SAMEA4412673_01191</name>
</gene>
<dbReference type="AlphaFoldDB" id="A0AAJ4XAX7"/>
<dbReference type="Proteomes" id="UP000215355">
    <property type="component" value="Chromosome 1"/>
</dbReference>
<accession>A0AAJ4XAX7</accession>
<name>A0AAJ4XAX7_9SPHI</name>
<protein>
    <submittedName>
        <fullName evidence="1">Uncharacterized protein</fullName>
    </submittedName>
</protein>
<dbReference type="KEGG" id="smiz:4412673_01191"/>
<sequence>MSANQSTGASSLTGIFQVKVFFDPMGDLFTNLAKGLLNPDGYHYIKLSAKTSEITKVEFCDANGNISGLNPGNPPSSYGDFDYASTKHYWKNQMPMALALQDVSFTFNPATGNISQGNPLKALARRNGNPGSSIPPFINPSQDSDGSAAIITTTGNSAQAFSIRIKLGFQIPFQIVLTKI</sequence>
<evidence type="ECO:0000313" key="1">
    <source>
        <dbReference type="EMBL" id="SNV46172.1"/>
    </source>
</evidence>